<organism evidence="3">
    <name type="scientific">hydrothermal vent metagenome</name>
    <dbReference type="NCBI Taxonomy" id="652676"/>
    <lineage>
        <taxon>unclassified sequences</taxon>
        <taxon>metagenomes</taxon>
        <taxon>ecological metagenomes</taxon>
    </lineage>
</organism>
<feature type="region of interest" description="Disordered" evidence="1">
    <location>
        <begin position="142"/>
        <end position="167"/>
    </location>
</feature>
<reference evidence="3" key="1">
    <citation type="submission" date="2018-06" db="EMBL/GenBank/DDBJ databases">
        <authorList>
            <person name="Zhirakovskaya E."/>
        </authorList>
    </citation>
    <scope>NUCLEOTIDE SEQUENCE</scope>
</reference>
<dbReference type="Gene3D" id="1.10.1130.10">
    <property type="entry name" value="Flavocytochrome C3, Chain A"/>
    <property type="match status" value="1"/>
</dbReference>
<evidence type="ECO:0000256" key="1">
    <source>
        <dbReference type="SAM" id="MobiDB-lite"/>
    </source>
</evidence>
<dbReference type="InterPro" id="IPR036280">
    <property type="entry name" value="Multihaem_cyt_sf"/>
</dbReference>
<evidence type="ECO:0000259" key="2">
    <source>
        <dbReference type="Pfam" id="PF09699"/>
    </source>
</evidence>
<dbReference type="Pfam" id="PF09699">
    <property type="entry name" value="Paired_CXXCH_1"/>
    <property type="match status" value="1"/>
</dbReference>
<dbReference type="AlphaFoldDB" id="A0A3B0ZZ79"/>
<protein>
    <submittedName>
        <fullName evidence="3">Cytochrome c family protein</fullName>
    </submittedName>
</protein>
<evidence type="ECO:0000313" key="3">
    <source>
        <dbReference type="EMBL" id="VAW86784.1"/>
    </source>
</evidence>
<dbReference type="EMBL" id="UOFP01000158">
    <property type="protein sequence ID" value="VAW86784.1"/>
    <property type="molecule type" value="Genomic_DNA"/>
</dbReference>
<sequence>SNPNLVNFDENNDIICLACHNKEGWVDSAHASEQVANETYNATAASERDFPAGIQVWQAACLNCHDTHTVAGSRRLLREGTTDVPPSGQVIKAGGGTPAIEETCYQCHANSADPYYVLDGSNPQVPDIKSDFQLARHMPITSAEQPANTEVHDIGNTGNSGDGKEMIETPLTLGKGNLMNRHAECTDCHNPHRVTKNRLATDAPSIPAAAGTHDHNLTDGATEHSNLISGVLRGTWGVEPSYGASPFGTLPINYTLKSGVPPQNGSNLVTEAYVTREYQVCLKCHSDYGFDDANPPALGYYAGGTPSGTNGVIYYTNQAMEFQAPIHHQGSPSTNDSGAAGPETASAGYRYWVWMPQLTGYGWRWNKIQHNPSNTMTERCDSNDDSGCSCEECTGPPVGDTFPTGITCGIADINTFASTGMPGNPGSPWDGSLWDGDPSPDTTVTPPYPYTARKCQLTTDYTQNNHRSWHPVMKETGRDASIRKMNANNFLPPFNAAVGSQTMYCSDCHGSDTGTGTVVPDGGEDGSPWGPHGSDNNFLLKGEWSELSGGANDGGSANQLCFKCHDWNQYANAENTNPQESGFRADPVATLWGIGCMIADIPLMRTNLHVAHATIWTGTAGLQCTWCHAAVPHGWKNKALLVNLMDLGPEAGLPTGTVLPGSYNSSNTFGGYTNAPYYLNAKLRIVNFKQSGEWTRQDCEPGGMSMFGCALVP</sequence>
<gene>
    <name evidence="3" type="ORF">MNBD_GAMMA18-1481</name>
</gene>
<feature type="domain" description="Doubled CXXCH motif" evidence="2">
    <location>
        <begin position="504"/>
        <end position="568"/>
    </location>
</feature>
<dbReference type="SUPFAM" id="SSF48695">
    <property type="entry name" value="Multiheme cytochromes"/>
    <property type="match status" value="2"/>
</dbReference>
<accession>A0A3B0ZZ79</accession>
<name>A0A3B0ZZ79_9ZZZZ</name>
<feature type="non-terminal residue" evidence="3">
    <location>
        <position position="1"/>
    </location>
</feature>
<proteinExistence type="predicted"/>
<dbReference type="InterPro" id="IPR010177">
    <property type="entry name" value="Paired_CXXCH_1"/>
</dbReference>